<protein>
    <recommendedName>
        <fullName evidence="1">Fe/B12 periplasmic-binding domain-containing protein</fullName>
    </recommendedName>
</protein>
<dbReference type="Proteomes" id="UP000256763">
    <property type="component" value="Unassembled WGS sequence"/>
</dbReference>
<keyword evidence="3" id="KW-1185">Reference proteome</keyword>
<feature type="domain" description="Fe/B12 periplasmic-binding" evidence="1">
    <location>
        <begin position="1"/>
        <end position="164"/>
    </location>
</feature>
<proteinExistence type="predicted"/>
<evidence type="ECO:0000259" key="1">
    <source>
        <dbReference type="PROSITE" id="PS50983"/>
    </source>
</evidence>
<evidence type="ECO:0000313" key="2">
    <source>
        <dbReference type="EMBL" id="RFA34625.1"/>
    </source>
</evidence>
<dbReference type="Gene3D" id="3.40.50.1980">
    <property type="entry name" value="Nitrogenase molybdenum iron protein domain"/>
    <property type="match status" value="1"/>
</dbReference>
<dbReference type="Pfam" id="PF01497">
    <property type="entry name" value="Peripla_BP_2"/>
    <property type="match status" value="1"/>
</dbReference>
<sequence length="165" mass="17045">MLEIPARITEVAEALARQDAAPALIERYRAELAEASTGSAQAQGRKALFVLGGGGRPLLVAGRDTTVAAMIELAGGRNVTRHTGYQLLSPEAIMGSAPEVLLMLGDALQADGTPVILGLPGVNRTPAARNRQWHVVDGHCISGGMGLSTPSCIDAIRASLEAATP</sequence>
<dbReference type="EMBL" id="NFZW01000015">
    <property type="protein sequence ID" value="RFA34625.1"/>
    <property type="molecule type" value="Genomic_DNA"/>
</dbReference>
<reference evidence="3" key="1">
    <citation type="submission" date="2017-05" db="EMBL/GenBank/DDBJ databases">
        <authorList>
            <person name="Sharma S."/>
            <person name="Sidhu C."/>
            <person name="Pinnaka A.K."/>
        </authorList>
    </citation>
    <scope>NUCLEOTIDE SEQUENCE [LARGE SCALE GENOMIC DNA]</scope>
    <source>
        <strain evidence="3">AK93</strain>
    </source>
</reference>
<dbReference type="PANTHER" id="PTHR30535:SF4">
    <property type="entry name" value="HEMIN-BINDING PERIPLASMIC PROTEIN HMUT"/>
    <property type="match status" value="1"/>
</dbReference>
<dbReference type="AlphaFoldDB" id="A0A3E0WRM1"/>
<gene>
    <name evidence="2" type="ORF">CAL65_14780</name>
</gene>
<dbReference type="InterPro" id="IPR002491">
    <property type="entry name" value="ABC_transptr_periplasmic_BD"/>
</dbReference>
<accession>A0A3E0WRM1</accession>
<dbReference type="PROSITE" id="PS50983">
    <property type="entry name" value="FE_B12_PBP"/>
    <property type="match status" value="1"/>
</dbReference>
<dbReference type="PANTHER" id="PTHR30535">
    <property type="entry name" value="VITAMIN B12-BINDING PROTEIN"/>
    <property type="match status" value="1"/>
</dbReference>
<evidence type="ECO:0000313" key="3">
    <source>
        <dbReference type="Proteomes" id="UP000256763"/>
    </source>
</evidence>
<comment type="caution">
    <text evidence="2">The sequence shown here is derived from an EMBL/GenBank/DDBJ whole genome shotgun (WGS) entry which is preliminary data.</text>
</comment>
<organism evidence="2 3">
    <name type="scientific">Alkalilimnicola ehrlichii</name>
    <dbReference type="NCBI Taxonomy" id="351052"/>
    <lineage>
        <taxon>Bacteria</taxon>
        <taxon>Pseudomonadati</taxon>
        <taxon>Pseudomonadota</taxon>
        <taxon>Gammaproteobacteria</taxon>
        <taxon>Chromatiales</taxon>
        <taxon>Ectothiorhodospiraceae</taxon>
        <taxon>Alkalilimnicola</taxon>
    </lineage>
</organism>
<dbReference type="SUPFAM" id="SSF53807">
    <property type="entry name" value="Helical backbone' metal receptor"/>
    <property type="match status" value="1"/>
</dbReference>
<name>A0A3E0WRM1_9GAMM</name>
<dbReference type="RefSeq" id="WP_116348118.1">
    <property type="nucleotide sequence ID" value="NZ_NFZW01000015.1"/>
</dbReference>
<dbReference type="InterPro" id="IPR050902">
    <property type="entry name" value="ABC_Transporter_SBP"/>
</dbReference>